<dbReference type="EMBL" id="JACGWS010000001">
    <property type="protein sequence ID" value="MBC8753285.1"/>
    <property type="molecule type" value="Genomic_DNA"/>
</dbReference>
<comment type="caution">
    <text evidence="1">The sequence shown here is derived from an EMBL/GenBank/DDBJ whole genome shotgun (WGS) entry which is preliminary data.</text>
</comment>
<evidence type="ECO:0008006" key="3">
    <source>
        <dbReference type="Google" id="ProtNLM"/>
    </source>
</evidence>
<evidence type="ECO:0000313" key="2">
    <source>
        <dbReference type="Proteomes" id="UP000619238"/>
    </source>
</evidence>
<dbReference type="RefSeq" id="WP_187560324.1">
    <property type="nucleotide sequence ID" value="NZ_JACGWS010000001.1"/>
</dbReference>
<name>A0ABR7Q402_9FLAO</name>
<gene>
    <name evidence="1" type="ORF">H2O64_01295</name>
</gene>
<keyword evidence="2" id="KW-1185">Reference proteome</keyword>
<protein>
    <recommendedName>
        <fullName evidence="3">Natural product</fullName>
    </recommendedName>
</protein>
<proteinExistence type="predicted"/>
<dbReference type="Proteomes" id="UP000619238">
    <property type="component" value="Unassembled WGS sequence"/>
</dbReference>
<sequence>MREKKVKNLLLRKKTISIVNSVKINGGKLPTTKQTSLEETFCLCIG</sequence>
<organism evidence="1 2">
    <name type="scientific">Kordia aestuariivivens</name>
    <dbReference type="NCBI Taxonomy" id="2759037"/>
    <lineage>
        <taxon>Bacteria</taxon>
        <taxon>Pseudomonadati</taxon>
        <taxon>Bacteroidota</taxon>
        <taxon>Flavobacteriia</taxon>
        <taxon>Flavobacteriales</taxon>
        <taxon>Flavobacteriaceae</taxon>
        <taxon>Kordia</taxon>
    </lineage>
</organism>
<evidence type="ECO:0000313" key="1">
    <source>
        <dbReference type="EMBL" id="MBC8753285.1"/>
    </source>
</evidence>
<accession>A0ABR7Q402</accession>
<reference evidence="1 2" key="1">
    <citation type="submission" date="2020-07" db="EMBL/GenBank/DDBJ databases">
        <title>Description of Kordia aestuariivivens sp. nov., isolated from a tidal flat.</title>
        <authorList>
            <person name="Park S."/>
            <person name="Yoon J.-H."/>
        </authorList>
    </citation>
    <scope>NUCLEOTIDE SEQUENCE [LARGE SCALE GENOMIC DNA]</scope>
    <source>
        <strain evidence="1 2">YSTF-M3</strain>
    </source>
</reference>